<dbReference type="SUPFAM" id="SSF158472">
    <property type="entry name" value="HAMP domain-like"/>
    <property type="match status" value="1"/>
</dbReference>
<feature type="coiled-coil region" evidence="6">
    <location>
        <begin position="247"/>
        <end position="281"/>
    </location>
</feature>
<dbReference type="Pfam" id="PF00672">
    <property type="entry name" value="HAMP"/>
    <property type="match status" value="1"/>
</dbReference>
<keyword evidence="7" id="KW-1133">Transmembrane helix</keyword>
<evidence type="ECO:0000256" key="6">
    <source>
        <dbReference type="SAM" id="Coils"/>
    </source>
</evidence>
<dbReference type="InterPro" id="IPR000014">
    <property type="entry name" value="PAS"/>
</dbReference>
<dbReference type="GO" id="GO:0006935">
    <property type="term" value="P:chemotaxis"/>
    <property type="evidence" value="ECO:0007669"/>
    <property type="project" value="UniProtKB-KW"/>
</dbReference>
<dbReference type="Pfam" id="PF00015">
    <property type="entry name" value="MCPsignal"/>
    <property type="match status" value="1"/>
</dbReference>
<dbReference type="PROSITE" id="PS50885">
    <property type="entry name" value="HAMP"/>
    <property type="match status" value="1"/>
</dbReference>
<gene>
    <name evidence="10" type="ORF">THII_2446</name>
</gene>
<evidence type="ECO:0000256" key="7">
    <source>
        <dbReference type="SAM" id="Phobius"/>
    </source>
</evidence>
<dbReference type="CDD" id="cd11386">
    <property type="entry name" value="MCP_signal"/>
    <property type="match status" value="1"/>
</dbReference>
<dbReference type="Proteomes" id="UP000031623">
    <property type="component" value="Chromosome"/>
</dbReference>
<dbReference type="AlphaFoldDB" id="A0A090AF82"/>
<dbReference type="InterPro" id="IPR024478">
    <property type="entry name" value="HlyB_4HB_MCP"/>
</dbReference>
<dbReference type="HOGENOM" id="CLU_000445_107_20_6"/>
<dbReference type="STRING" id="40754.THII_2446"/>
<keyword evidence="2" id="KW-0488">Methylation</keyword>
<proteinExistence type="inferred from homology"/>
<keyword evidence="7" id="KW-0472">Membrane</keyword>
<dbReference type="Gene3D" id="3.30.450.20">
    <property type="entry name" value="PAS domain"/>
    <property type="match status" value="1"/>
</dbReference>
<dbReference type="GO" id="GO:0007165">
    <property type="term" value="P:signal transduction"/>
    <property type="evidence" value="ECO:0007669"/>
    <property type="project" value="UniProtKB-KW"/>
</dbReference>
<dbReference type="InterPro" id="IPR003660">
    <property type="entry name" value="HAMP_dom"/>
</dbReference>
<dbReference type="SMART" id="SM00283">
    <property type="entry name" value="MA"/>
    <property type="match status" value="1"/>
</dbReference>
<reference evidence="10 11" key="1">
    <citation type="journal article" date="2014" name="ISME J.">
        <title>Ecophysiology of Thioploca ingrica as revealed by the complete genome sequence supplemented with proteomic evidence.</title>
        <authorList>
            <person name="Kojima H."/>
            <person name="Ogura Y."/>
            <person name="Yamamoto N."/>
            <person name="Togashi T."/>
            <person name="Mori H."/>
            <person name="Watanabe T."/>
            <person name="Nemoto F."/>
            <person name="Kurokawa K."/>
            <person name="Hayashi T."/>
            <person name="Fukui M."/>
        </authorList>
    </citation>
    <scope>NUCLEOTIDE SEQUENCE [LARGE SCALE GENOMIC DNA]</scope>
</reference>
<evidence type="ECO:0000256" key="4">
    <source>
        <dbReference type="ARBA" id="ARBA00029447"/>
    </source>
</evidence>
<protein>
    <submittedName>
        <fullName evidence="10">Methyl-accepting chemotaxis protein</fullName>
    </submittedName>
</protein>
<dbReference type="GO" id="GO:0005886">
    <property type="term" value="C:plasma membrane"/>
    <property type="evidence" value="ECO:0007669"/>
    <property type="project" value="TreeGrafter"/>
</dbReference>
<dbReference type="Pfam" id="PF12729">
    <property type="entry name" value="4HB_MCP_1"/>
    <property type="match status" value="1"/>
</dbReference>
<evidence type="ECO:0000256" key="3">
    <source>
        <dbReference type="ARBA" id="ARBA00023224"/>
    </source>
</evidence>
<dbReference type="Gene3D" id="6.10.340.10">
    <property type="match status" value="1"/>
</dbReference>
<dbReference type="GO" id="GO:0004888">
    <property type="term" value="F:transmembrane signaling receptor activity"/>
    <property type="evidence" value="ECO:0007669"/>
    <property type="project" value="TreeGrafter"/>
</dbReference>
<feature type="coiled-coil region" evidence="6">
    <location>
        <begin position="703"/>
        <end position="741"/>
    </location>
</feature>
<dbReference type="OrthoDB" id="6433966at2"/>
<accession>A0A090AF82</accession>
<dbReference type="PROSITE" id="PS50111">
    <property type="entry name" value="CHEMOTAXIS_TRANSDUC_2"/>
    <property type="match status" value="1"/>
</dbReference>
<evidence type="ECO:0000259" key="8">
    <source>
        <dbReference type="PROSITE" id="PS50111"/>
    </source>
</evidence>
<keyword evidence="6" id="KW-0175">Coiled coil</keyword>
<dbReference type="CDD" id="cd06225">
    <property type="entry name" value="HAMP"/>
    <property type="match status" value="1"/>
</dbReference>
<comment type="subcellular location">
    <subcellularLocation>
        <location evidence="1">Membrane</location>
    </subcellularLocation>
</comment>
<dbReference type="EMBL" id="AP014633">
    <property type="protein sequence ID" value="BAP56743.1"/>
    <property type="molecule type" value="Genomic_DNA"/>
</dbReference>
<dbReference type="SUPFAM" id="SSF58104">
    <property type="entry name" value="Methyl-accepting chemotaxis protein (MCP) signaling domain"/>
    <property type="match status" value="1"/>
</dbReference>
<dbReference type="Pfam" id="PF13188">
    <property type="entry name" value="PAS_8"/>
    <property type="match status" value="1"/>
</dbReference>
<keyword evidence="11" id="KW-1185">Reference proteome</keyword>
<dbReference type="InterPro" id="IPR004089">
    <property type="entry name" value="MCPsignal_dom"/>
</dbReference>
<dbReference type="KEGG" id="tig:THII_2446"/>
<evidence type="ECO:0000313" key="10">
    <source>
        <dbReference type="EMBL" id="BAP56743.1"/>
    </source>
</evidence>
<dbReference type="Pfam" id="PF18947">
    <property type="entry name" value="HAMP_2"/>
    <property type="match status" value="1"/>
</dbReference>
<keyword evidence="7" id="KW-0812">Transmembrane</keyword>
<evidence type="ECO:0000313" key="11">
    <source>
        <dbReference type="Proteomes" id="UP000031623"/>
    </source>
</evidence>
<evidence type="ECO:0000259" key="9">
    <source>
        <dbReference type="PROSITE" id="PS50885"/>
    </source>
</evidence>
<feature type="domain" description="HAMP" evidence="9">
    <location>
        <begin position="210"/>
        <end position="262"/>
    </location>
</feature>
<comment type="similarity">
    <text evidence="4">Belongs to the methyl-accepting chemotaxis (MCP) protein family.</text>
</comment>
<dbReference type="SMART" id="SM00304">
    <property type="entry name" value="HAMP"/>
    <property type="match status" value="2"/>
</dbReference>
<feature type="transmembrane region" description="Helical" evidence="7">
    <location>
        <begin position="186"/>
        <end position="209"/>
    </location>
</feature>
<evidence type="ECO:0000256" key="1">
    <source>
        <dbReference type="ARBA" id="ARBA00004370"/>
    </source>
</evidence>
<feature type="domain" description="Methyl-accepting transducer" evidence="8">
    <location>
        <begin position="503"/>
        <end position="732"/>
    </location>
</feature>
<evidence type="ECO:0000256" key="5">
    <source>
        <dbReference type="PROSITE-ProRule" id="PRU00284"/>
    </source>
</evidence>
<dbReference type="PANTHER" id="PTHR43531">
    <property type="entry name" value="PROTEIN ICFG"/>
    <property type="match status" value="1"/>
</dbReference>
<dbReference type="FunFam" id="1.10.287.950:FF:000001">
    <property type="entry name" value="Methyl-accepting chemotaxis sensory transducer"/>
    <property type="match status" value="1"/>
</dbReference>
<dbReference type="PANTHER" id="PTHR43531:SF14">
    <property type="entry name" value="METHYL-ACCEPTING CHEMOTAXIS PROTEIN I-RELATED"/>
    <property type="match status" value="1"/>
</dbReference>
<dbReference type="Gene3D" id="1.10.287.950">
    <property type="entry name" value="Methyl-accepting chemotaxis protein"/>
    <property type="match status" value="1"/>
</dbReference>
<name>A0A090AF82_9GAMM</name>
<feature type="transmembrane region" description="Helical" evidence="7">
    <location>
        <begin position="12"/>
        <end position="31"/>
    </location>
</feature>
<keyword evidence="3 5" id="KW-0807">Transducer</keyword>
<evidence type="ECO:0000256" key="2">
    <source>
        <dbReference type="ARBA" id="ARBA00022481"/>
    </source>
</evidence>
<sequence length="795" mass="88897">MLKNSKISTLLYQGFGLMIVFIVVISTFAFLQMHTLSEFTTKLYNHPFMVTNTVRDVNINLLKIREHMRNIAINPELTTVEKSRQAIDDYEQEIHTYFEIIAERFLGDQQDVDSFKNLFDEWKTIRDKIITLAQQGKREEATTAILSGEGAQHFEKLDAAAKKLTDFASNKAKEFFNNANTQTDTIFIWVLVIVFIVISSGIALAFWIANLINQKINLAIGVANRISDGNLHNQIEVDNHTEIGKLLQSLDKMQIQLRERIEELTNTQNQLKERMEEDKRIADNALRINSALDKATTNILITDSEYHIIYLNEAAQQLFREEQGKIRTEIPNFDAEHLLGANINFFHKNPTHQRQLLAKLTNVHRVRINLGGVILDHIITPVINDQGERLGMVIEFNNRTLEVATEQEINEVVQIASQGNFKQRINLDNKTGFFQSFSESINKIMSLTQRMIEDIMRVFAALVQGDLTQTIQNDYTGAFEQLKNDANATVTRLIEIMTDIQQTADRVNIAAEEIMQGNNSLSQRTEQQAASLEETAASMEQMTSTVQQNADNARQATQLAVTATDHAIKGGEVVGAAIQAIMEINKSSQKITDIIGVIDDIAFQTNLLALNAAVEAARAGEQGRGFAVVASEVRNLAQRSASAAKEIKELIKDSVTKVTEGTKLANQSGETLEEIVTAVKKVNDIIAEIAAASQEQSSGIQQVNKAVTQMDEMTQQNAALVEEAAAASESMSTQAQNLKQQVTFFKLGKVSAPLQPEVRKKKLPPVQVKKIAHPHLKSKVSTHKSTVHHQGWEEF</sequence>
<dbReference type="InterPro" id="IPR051310">
    <property type="entry name" value="MCP_chemotaxis"/>
</dbReference>
<organism evidence="10 11">
    <name type="scientific">Thioploca ingrica</name>
    <dbReference type="NCBI Taxonomy" id="40754"/>
    <lineage>
        <taxon>Bacteria</taxon>
        <taxon>Pseudomonadati</taxon>
        <taxon>Pseudomonadota</taxon>
        <taxon>Gammaproteobacteria</taxon>
        <taxon>Thiotrichales</taxon>
        <taxon>Thiotrichaceae</taxon>
        <taxon>Thioploca</taxon>
    </lineage>
</organism>